<dbReference type="Pfam" id="PF24223">
    <property type="entry name" value="MrpH_C"/>
    <property type="match status" value="1"/>
</dbReference>
<feature type="domain" description="Fimbrial adhesin MrpH C-terminal" evidence="1">
    <location>
        <begin position="206"/>
        <end position="317"/>
    </location>
</feature>
<comment type="caution">
    <text evidence="2">The sequence shown here is derived from an EMBL/GenBank/DDBJ whole genome shotgun (WGS) entry which is preliminary data.</text>
</comment>
<organism evidence="2">
    <name type="scientific">Salmonella enterica subsp. salamae</name>
    <dbReference type="NCBI Taxonomy" id="59202"/>
    <lineage>
        <taxon>Bacteria</taxon>
        <taxon>Pseudomonadati</taxon>
        <taxon>Pseudomonadota</taxon>
        <taxon>Gammaproteobacteria</taxon>
        <taxon>Enterobacterales</taxon>
        <taxon>Enterobacteriaceae</taxon>
        <taxon>Salmonella</taxon>
    </lineage>
</organism>
<dbReference type="PROSITE" id="PS51257">
    <property type="entry name" value="PROKAR_LIPOPROTEIN"/>
    <property type="match status" value="1"/>
</dbReference>
<accession>A0A5Y3MYW3</accession>
<dbReference type="GO" id="GO:0009289">
    <property type="term" value="C:pilus"/>
    <property type="evidence" value="ECO:0007669"/>
    <property type="project" value="InterPro"/>
</dbReference>
<dbReference type="Gene3D" id="2.60.40.1090">
    <property type="entry name" value="Fimbrial-type adhesion domain"/>
    <property type="match status" value="1"/>
</dbReference>
<dbReference type="Proteomes" id="UP000839598">
    <property type="component" value="Unassembled WGS sequence"/>
</dbReference>
<gene>
    <name evidence="2" type="ORF">DN310_25370</name>
</gene>
<evidence type="ECO:0000259" key="1">
    <source>
        <dbReference type="Pfam" id="PF24223"/>
    </source>
</evidence>
<dbReference type="InterPro" id="IPR057010">
    <property type="entry name" value="MrpH_C"/>
</dbReference>
<dbReference type="GO" id="GO:0007155">
    <property type="term" value="P:cell adhesion"/>
    <property type="evidence" value="ECO:0007669"/>
    <property type="project" value="InterPro"/>
</dbReference>
<name>A0A5Y3MYW3_SALER</name>
<dbReference type="EMBL" id="AAIVAV010000053">
    <property type="protein sequence ID" value="ECI4012533.1"/>
    <property type="molecule type" value="Genomic_DNA"/>
</dbReference>
<proteinExistence type="predicted"/>
<dbReference type="InterPro" id="IPR036937">
    <property type="entry name" value="Adhesion_dom_fimbrial_sf"/>
</dbReference>
<sequence>MNKLQKIATHALTTIIAVYSTWSVAGCSGSDSIPGEFVYSISGTYKNPIVQTNVLSKPTVTYESTPTGYTSELIPYWVNAMSTSLKFNTATNRAELDLGSNYYLEYTPTPASRPAVAGPSITVPVTPYETPASCQRFFQRHVEDFYPFNSGPTIKQTGTTTQPGIHTIKRRVFAHQVIGITTTGNYKPLTTYDLVVEGQIIGLAECSLDLPEINLNHGTLNTTAANEHEVTTTGNINCNAETNVKIQLANSTQNSKTTSIPLGDDVYTDLDFKLNNLWSANGVFHLSPGVTPITLRSKIKYKQGTGVFRGSSVLVINVQ</sequence>
<evidence type="ECO:0000313" key="2">
    <source>
        <dbReference type="EMBL" id="ECI4012533.1"/>
    </source>
</evidence>
<dbReference type="AlphaFoldDB" id="A0A5Y3MYW3"/>
<protein>
    <recommendedName>
        <fullName evidence="1">Fimbrial adhesin MrpH C-terminal domain-containing protein</fullName>
    </recommendedName>
</protein>
<reference evidence="2" key="1">
    <citation type="submission" date="2018-06" db="EMBL/GenBank/DDBJ databases">
        <authorList>
            <person name="Ashton P.M."/>
            <person name="Dallman T."/>
            <person name="Nair S."/>
            <person name="De Pinna E."/>
            <person name="Peters T."/>
            <person name="Grant K."/>
        </authorList>
    </citation>
    <scope>NUCLEOTIDE SEQUENCE [LARGE SCALE GENOMIC DNA]</scope>
    <source>
        <strain evidence="2">275803</strain>
    </source>
</reference>